<dbReference type="KEGG" id="dpa:109543565"/>
<reference evidence="9 10" key="1">
    <citation type="journal article" date="2013" name="Genome Biol.">
        <title>Draft genome of the mountain pine beetle, Dendroctonus ponderosae Hopkins, a major forest pest.</title>
        <authorList>
            <person name="Keeling C.I."/>
            <person name="Yuen M.M."/>
            <person name="Liao N.Y."/>
            <person name="Docking T.R."/>
            <person name="Chan S.K."/>
            <person name="Taylor G.A."/>
            <person name="Palmquist D.L."/>
            <person name="Jackman S.D."/>
            <person name="Nguyen A."/>
            <person name="Li M."/>
            <person name="Henderson H."/>
            <person name="Janes J.K."/>
            <person name="Zhao Y."/>
            <person name="Pandoh P."/>
            <person name="Moore R."/>
            <person name="Sperling F.A."/>
            <person name="Huber D.P."/>
            <person name="Birol I."/>
            <person name="Jones S.J."/>
            <person name="Bohlmann J."/>
        </authorList>
    </citation>
    <scope>NUCLEOTIDE SEQUENCE</scope>
</reference>
<dbReference type="GO" id="GO:0000056">
    <property type="term" value="P:ribosomal small subunit export from nucleus"/>
    <property type="evidence" value="ECO:0007669"/>
    <property type="project" value="TreeGrafter"/>
</dbReference>
<keyword evidence="9" id="KW-1185">Reference proteome</keyword>
<dbReference type="PANTHER" id="PTHR21531">
    <property type="entry name" value="LOW-TEMPERATURE VIABILITY PROTEIN LTV1-RELATED"/>
    <property type="match status" value="1"/>
</dbReference>
<dbReference type="OrthoDB" id="5852896at2759"/>
<evidence type="ECO:0000313" key="4">
    <source>
        <dbReference type="EMBL" id="ERL83395.1"/>
    </source>
</evidence>
<dbReference type="GO" id="GO:0030688">
    <property type="term" value="C:preribosome, small subunit precursor"/>
    <property type="evidence" value="ECO:0007669"/>
    <property type="project" value="TreeGrafter"/>
</dbReference>
<dbReference type="AlphaFoldDB" id="N6T3C6"/>
<dbReference type="PANTHER" id="PTHR21531:SF0">
    <property type="entry name" value="PROTEIN LTV1 HOMOLOG"/>
    <property type="match status" value="1"/>
</dbReference>
<evidence type="ECO:0000313" key="6">
    <source>
        <dbReference type="EMBL" id="ERL85703.1"/>
    </source>
</evidence>
<feature type="non-terminal residue" evidence="3">
    <location>
        <position position="1"/>
    </location>
</feature>
<evidence type="ECO:0000313" key="3">
    <source>
        <dbReference type="EMBL" id="ENN72058.1"/>
    </source>
</evidence>
<sequence>MPKKHKLKSGVTFQLVNRSQQDPLITDENAPQHVLVPISKDFKEKRREEQIKYGVYFDDEFDYLRHLKDRKDNHVHWPDNVEELLEKRKQDRDKPKLELPSSVFPSKVEEDVGMLNKAAPVTGIQLQLDRDIVAAMDEDFDFEDVDNQLEDNFMDLAGSEVSDDALVPNRLEDFQYDGEELDQMGPWSGDDRPFSKPKSRFTEHSVSSSVIRRNSELQLLDARFEVLAAQYDPIHIGSLDTEEIDGYVPLDMNDSRIKACYDEFEQSRAVKKLDTPTFDQKTKEYILKFQDIGEESEESESEEEKTVCTKSDVSTLPKYVNLPTLIDVPKRKQIQTDRVGIPRDVLGNNQLTRKTLGKLDGENAKEEGAKSLAGKTLVSQLSELSIRPKGETSEERRLRKKGLKEIRKQRRMEKKQNTLLFKICSKQEALIALNRGNMPGTKLP</sequence>
<evidence type="ECO:0000313" key="10">
    <source>
        <dbReference type="Proteomes" id="UP000030742"/>
    </source>
</evidence>
<dbReference type="EMBL" id="KB630834">
    <property type="protein sequence ID" value="ERL83895.1"/>
    <property type="molecule type" value="Genomic_DNA"/>
</dbReference>
<dbReference type="InterPro" id="IPR007307">
    <property type="entry name" value="Ltv1"/>
</dbReference>
<dbReference type="GO" id="GO:0005829">
    <property type="term" value="C:cytosol"/>
    <property type="evidence" value="ECO:0007669"/>
    <property type="project" value="TreeGrafter"/>
</dbReference>
<evidence type="ECO:0000313" key="5">
    <source>
        <dbReference type="EMBL" id="ERL83895.1"/>
    </source>
</evidence>
<dbReference type="STRING" id="77166.N6T3C6"/>
<dbReference type="EMBL" id="KB630106">
    <property type="protein sequence ID" value="ERL83395.1"/>
    <property type="molecule type" value="Genomic_DNA"/>
</dbReference>
<dbReference type="Proteomes" id="UP000019118">
    <property type="component" value="Unassembled WGS sequence"/>
</dbReference>
<dbReference type="EMBL" id="KB741247">
    <property type="protein sequence ID" value="ENN72058.1"/>
    <property type="molecule type" value="Genomic_DNA"/>
</dbReference>
<dbReference type="Pfam" id="PF04180">
    <property type="entry name" value="LTV"/>
    <property type="match status" value="2"/>
</dbReference>
<name>N6T3C6_DENPD</name>
<reference evidence="8" key="2">
    <citation type="submission" date="2024-08" db="UniProtKB">
        <authorList>
            <consortium name="EnsemblMetazoa"/>
        </authorList>
    </citation>
    <scope>IDENTIFICATION</scope>
</reference>
<dbReference type="Proteomes" id="UP000030742">
    <property type="component" value="Unassembled WGS sequence"/>
</dbReference>
<evidence type="ECO:0000256" key="2">
    <source>
        <dbReference type="ARBA" id="ARBA00021561"/>
    </source>
</evidence>
<comment type="similarity">
    <text evidence="1">Belongs to the LTV1 family.</text>
</comment>
<dbReference type="OMA" id="HYVRERM"/>
<dbReference type="EMBL" id="KB631740">
    <property type="protein sequence ID" value="ERL85703.1"/>
    <property type="molecule type" value="Genomic_DNA"/>
</dbReference>
<accession>N6T3C6</accession>
<evidence type="ECO:0000256" key="1">
    <source>
        <dbReference type="ARBA" id="ARBA00009078"/>
    </source>
</evidence>
<proteinExistence type="inferred from homology"/>
<dbReference type="EnsemblMetazoa" id="XM_019913348.1">
    <property type="protein sequence ID" value="XP_019768907.1"/>
    <property type="gene ID" value="LOC109543565"/>
</dbReference>
<evidence type="ECO:0000313" key="9">
    <source>
        <dbReference type="Proteomes" id="UP000019118"/>
    </source>
</evidence>
<protein>
    <recommendedName>
        <fullName evidence="2">Protein LTV1 homolog</fullName>
    </recommendedName>
</protein>
<gene>
    <name evidence="8" type="primary">109543565</name>
    <name evidence="4" type="ORF">D910_00347</name>
    <name evidence="5" type="ORF">D910_01185</name>
    <name evidence="6" type="ORF">D910_03118</name>
    <name evidence="7" type="ORF">D910_08716</name>
    <name evidence="3" type="ORF">YQE_11346</name>
</gene>
<evidence type="ECO:0000313" key="7">
    <source>
        <dbReference type="EMBL" id="ERL91384.1"/>
    </source>
</evidence>
<dbReference type="GO" id="GO:0005634">
    <property type="term" value="C:nucleus"/>
    <property type="evidence" value="ECO:0007669"/>
    <property type="project" value="TreeGrafter"/>
</dbReference>
<dbReference type="EMBL" id="KB632281">
    <property type="protein sequence ID" value="ERL91384.1"/>
    <property type="molecule type" value="Genomic_DNA"/>
</dbReference>
<evidence type="ECO:0000313" key="8">
    <source>
        <dbReference type="EnsemblMetazoa" id="XP_019768907.1"/>
    </source>
</evidence>
<dbReference type="HOGENOM" id="CLU_035718_0_0_1"/>
<organism evidence="3">
    <name type="scientific">Dendroctonus ponderosae</name>
    <name type="common">Mountain pine beetle</name>
    <dbReference type="NCBI Taxonomy" id="77166"/>
    <lineage>
        <taxon>Eukaryota</taxon>
        <taxon>Metazoa</taxon>
        <taxon>Ecdysozoa</taxon>
        <taxon>Arthropoda</taxon>
        <taxon>Hexapoda</taxon>
        <taxon>Insecta</taxon>
        <taxon>Pterygota</taxon>
        <taxon>Neoptera</taxon>
        <taxon>Endopterygota</taxon>
        <taxon>Coleoptera</taxon>
        <taxon>Polyphaga</taxon>
        <taxon>Cucujiformia</taxon>
        <taxon>Curculionidae</taxon>
        <taxon>Scolytinae</taxon>
        <taxon>Dendroctonus</taxon>
    </lineage>
</organism>
<dbReference type="GO" id="GO:0042274">
    <property type="term" value="P:ribosomal small subunit biogenesis"/>
    <property type="evidence" value="ECO:0007669"/>
    <property type="project" value="InterPro"/>
</dbReference>